<protein>
    <recommendedName>
        <fullName evidence="3">Regulatory protein RecX</fullName>
    </recommendedName>
</protein>
<dbReference type="KEGG" id="ged:FVIR_GE00211"/>
<evidence type="ECO:0000313" key="7">
    <source>
        <dbReference type="Proteomes" id="UP000095665"/>
    </source>
</evidence>
<dbReference type="GO" id="GO:0006282">
    <property type="term" value="P:regulation of DNA repair"/>
    <property type="evidence" value="ECO:0007669"/>
    <property type="project" value="InterPro"/>
</dbReference>
<proteinExistence type="inferred from homology"/>
<dbReference type="STRING" id="1070130.FVIR_GE00211"/>
<reference evidence="7" key="1">
    <citation type="submission" date="2016-01" db="EMBL/GenBank/DDBJ databases">
        <authorList>
            <person name="Husnik F."/>
        </authorList>
    </citation>
    <scope>NUCLEOTIDE SEQUENCE [LARGE SCALE GENOMIC DNA]</scope>
</reference>
<evidence type="ECO:0000256" key="3">
    <source>
        <dbReference type="ARBA" id="ARBA00018111"/>
    </source>
</evidence>
<dbReference type="EMBL" id="LN999832">
    <property type="protein sequence ID" value="CUX96062.1"/>
    <property type="molecule type" value="Genomic_DNA"/>
</dbReference>
<dbReference type="InterPro" id="IPR053924">
    <property type="entry name" value="RecX_HTH_2nd"/>
</dbReference>
<dbReference type="PANTHER" id="PTHR33602:SF1">
    <property type="entry name" value="REGULATORY PROTEIN RECX FAMILY PROTEIN"/>
    <property type="match status" value="1"/>
</dbReference>
<dbReference type="Pfam" id="PF02631">
    <property type="entry name" value="RecX_HTH2"/>
    <property type="match status" value="1"/>
</dbReference>
<sequence length="150" mass="18102">MVVSLFVLTLQFLFRRNYTEAELRRKLIVSLIRYYRFRKWPNIQPVQFLYQQAKINQVIDYCCKHHWLDNSCFAKHYANWRSEKGYSEQRIRIELFRKGISRDNIDAAFAKLAVDRTAAVAKRSLVNPCRIYRRLKTNYNVIFSIAVFLR</sequence>
<keyword evidence="4" id="KW-0963">Cytoplasm</keyword>
<dbReference type="GO" id="GO:0005737">
    <property type="term" value="C:cytoplasm"/>
    <property type="evidence" value="ECO:0007669"/>
    <property type="project" value="UniProtKB-SubCell"/>
</dbReference>
<accession>A0A143WQQ0</accession>
<evidence type="ECO:0000256" key="2">
    <source>
        <dbReference type="ARBA" id="ARBA00009695"/>
    </source>
</evidence>
<feature type="domain" description="RecX second three-helical" evidence="5">
    <location>
        <begin position="73"/>
        <end position="108"/>
    </location>
</feature>
<dbReference type="InterPro" id="IPR036388">
    <property type="entry name" value="WH-like_DNA-bd_sf"/>
</dbReference>
<dbReference type="Gene3D" id="1.10.10.10">
    <property type="entry name" value="Winged helix-like DNA-binding domain superfamily/Winged helix DNA-binding domain"/>
    <property type="match status" value="2"/>
</dbReference>
<name>A0A143WQQ0_9ENTR</name>
<dbReference type="InterPro" id="IPR003783">
    <property type="entry name" value="Regulatory_RecX"/>
</dbReference>
<gene>
    <name evidence="6" type="primary">recX</name>
    <name evidence="6" type="ORF">FVIR_GE00211</name>
</gene>
<evidence type="ECO:0000256" key="1">
    <source>
        <dbReference type="ARBA" id="ARBA00004496"/>
    </source>
</evidence>
<dbReference type="RefSeq" id="WP_067497808.1">
    <property type="nucleotide sequence ID" value="NZ_LN999832.1"/>
</dbReference>
<evidence type="ECO:0000313" key="6">
    <source>
        <dbReference type="EMBL" id="CUX96062.1"/>
    </source>
</evidence>
<evidence type="ECO:0000259" key="5">
    <source>
        <dbReference type="Pfam" id="PF02631"/>
    </source>
</evidence>
<comment type="similarity">
    <text evidence="2">Belongs to the RecX family.</text>
</comment>
<organism evidence="6 7">
    <name type="scientific">Candidatus Gullanella endobia</name>
    <dbReference type="NCBI Taxonomy" id="1070130"/>
    <lineage>
        <taxon>Bacteria</taxon>
        <taxon>Pseudomonadati</taxon>
        <taxon>Pseudomonadota</taxon>
        <taxon>Gammaproteobacteria</taxon>
        <taxon>Enterobacterales</taxon>
        <taxon>Enterobacteriaceae</taxon>
        <taxon>Candidatus Gullanella</taxon>
    </lineage>
</organism>
<evidence type="ECO:0000256" key="4">
    <source>
        <dbReference type="ARBA" id="ARBA00022490"/>
    </source>
</evidence>
<comment type="subcellular location">
    <subcellularLocation>
        <location evidence="1">Cytoplasm</location>
    </subcellularLocation>
</comment>
<dbReference type="Proteomes" id="UP000095665">
    <property type="component" value="Chromosome I"/>
</dbReference>
<keyword evidence="7" id="KW-1185">Reference proteome</keyword>
<dbReference type="AlphaFoldDB" id="A0A143WQQ0"/>
<dbReference type="OrthoDB" id="7066780at2"/>
<dbReference type="PANTHER" id="PTHR33602">
    <property type="entry name" value="REGULATORY PROTEIN RECX FAMILY PROTEIN"/>
    <property type="match status" value="1"/>
</dbReference>